<reference evidence="3 4" key="1">
    <citation type="journal article" date="2018" name="PLoS ONE">
        <title>The draft genome of Kipferlia bialata reveals reductive genome evolution in fornicate parasites.</title>
        <authorList>
            <person name="Tanifuji G."/>
            <person name="Takabayashi S."/>
            <person name="Kume K."/>
            <person name="Takagi M."/>
            <person name="Nakayama T."/>
            <person name="Kamikawa R."/>
            <person name="Inagaki Y."/>
            <person name="Hashimoto T."/>
        </authorList>
    </citation>
    <scope>NUCLEOTIDE SEQUENCE [LARGE SCALE GENOMIC DNA]</scope>
    <source>
        <strain evidence="3">NY0173</strain>
    </source>
</reference>
<dbReference type="Proteomes" id="UP000265618">
    <property type="component" value="Unassembled WGS sequence"/>
</dbReference>
<protein>
    <submittedName>
        <fullName evidence="3">Uncharacterized protein</fullName>
    </submittedName>
</protein>
<proteinExistence type="predicted"/>
<name>A0A9K3CW84_9EUKA</name>
<keyword evidence="2" id="KW-1133">Transmembrane helix</keyword>
<gene>
    <name evidence="3" type="ORF">KIPB_005580</name>
</gene>
<accession>A0A9K3CW84</accession>
<keyword evidence="4" id="KW-1185">Reference proteome</keyword>
<feature type="region of interest" description="Disordered" evidence="1">
    <location>
        <begin position="556"/>
        <end position="581"/>
    </location>
</feature>
<evidence type="ECO:0000313" key="4">
    <source>
        <dbReference type="Proteomes" id="UP000265618"/>
    </source>
</evidence>
<comment type="caution">
    <text evidence="3">The sequence shown here is derived from an EMBL/GenBank/DDBJ whole genome shotgun (WGS) entry which is preliminary data.</text>
</comment>
<feature type="non-terminal residue" evidence="3">
    <location>
        <position position="581"/>
    </location>
</feature>
<dbReference type="EMBL" id="BDIP01001319">
    <property type="protein sequence ID" value="GIQ84137.1"/>
    <property type="molecule type" value="Genomic_DNA"/>
</dbReference>
<keyword evidence="2" id="KW-0812">Transmembrane</keyword>
<organism evidence="3 4">
    <name type="scientific">Kipferlia bialata</name>
    <dbReference type="NCBI Taxonomy" id="797122"/>
    <lineage>
        <taxon>Eukaryota</taxon>
        <taxon>Metamonada</taxon>
        <taxon>Carpediemonas-like organisms</taxon>
        <taxon>Kipferlia</taxon>
    </lineage>
</organism>
<feature type="transmembrane region" description="Helical" evidence="2">
    <location>
        <begin position="510"/>
        <end position="531"/>
    </location>
</feature>
<evidence type="ECO:0000256" key="1">
    <source>
        <dbReference type="SAM" id="MobiDB-lite"/>
    </source>
</evidence>
<dbReference type="AlphaFoldDB" id="A0A9K3CW84"/>
<evidence type="ECO:0000313" key="3">
    <source>
        <dbReference type="EMBL" id="GIQ84137.1"/>
    </source>
</evidence>
<sequence>HPDLWACLAASPNSGENTPHLPGRFLSPVGVHVFKAYSKQDYLSHRSASTSASSLRSLWGADSPWRTAGPPFGTHFEGGHLHVTPSEIFKAADMRHMTHALLALRYPLESSLSTEIVPPNAPSVSLSGTVLGASPSEGTPSVDAALMHVAKAFLGQAVFMDRPLFEGEDRGYTTPPWMAHVTHDMCVERGARGVCVTLDVMHMHTELGTPPLRLTLSLPVYVSEDGYMTLTAMGLRALRLVLMPPAPEADVDKDYAKWVYLLDGLAVPLVLTDYPYAEESEREGESNQAVELFERVWRHNLAMRSGVGVMPLLMTQSLWHRYGSTWESLFQAKEDGTLYAYELEMVPGGAEMPVEVPRDTGFVLRGTFGSPHDLHLSVPAVNRTGDVCLANLAQGRVSTDEVIRSQYYMVPSSVHRDLDREGGLETLLETVREATPEDSTLMLRGPVVLDLEVYEPYYSTYPTDLAEDMDKHKESRERYWGTPSSALGKTDAFTAWMVRTLTRGGPVLCMGVMLTLLTLTVLLVLVFLRVLGVLENTVGRTVLNIMTLQPIRQRWADKSADAEDTKTDKAATSMAKKDKAE</sequence>
<evidence type="ECO:0000256" key="2">
    <source>
        <dbReference type="SAM" id="Phobius"/>
    </source>
</evidence>
<keyword evidence="2" id="KW-0472">Membrane</keyword>